<evidence type="ECO:0008006" key="4">
    <source>
        <dbReference type="Google" id="ProtNLM"/>
    </source>
</evidence>
<accession>A0A6V8LK18</accession>
<dbReference type="AlphaFoldDB" id="A0A6V8LK18"/>
<feature type="chain" id="PRO_5039653538" description="CBM1 domain-containing protein" evidence="1">
    <location>
        <begin position="34"/>
        <end position="47"/>
    </location>
</feature>
<name>A0A6V8LK18_9ACTN</name>
<reference evidence="2 3" key="1">
    <citation type="submission" date="2020-03" db="EMBL/GenBank/DDBJ databases">
        <title>Whole genome shotgun sequence of Phytohabitans rumicis NBRC 108638.</title>
        <authorList>
            <person name="Komaki H."/>
            <person name="Tamura T."/>
        </authorList>
    </citation>
    <scope>NUCLEOTIDE SEQUENCE [LARGE SCALE GENOMIC DNA]</scope>
    <source>
        <strain evidence="2 3">NBRC 108638</strain>
    </source>
</reference>
<dbReference type="RefSeq" id="WP_173082338.1">
    <property type="nucleotide sequence ID" value="NZ_BAABJB010000064.1"/>
</dbReference>
<organism evidence="2 3">
    <name type="scientific">Phytohabitans rumicis</name>
    <dbReference type="NCBI Taxonomy" id="1076125"/>
    <lineage>
        <taxon>Bacteria</taxon>
        <taxon>Bacillati</taxon>
        <taxon>Actinomycetota</taxon>
        <taxon>Actinomycetes</taxon>
        <taxon>Micromonosporales</taxon>
        <taxon>Micromonosporaceae</taxon>
    </lineage>
</organism>
<evidence type="ECO:0000256" key="1">
    <source>
        <dbReference type="SAM" id="SignalP"/>
    </source>
</evidence>
<sequence>MRAFFRNTLLCLAIAVGVPAAAGMAFGAAPAYAECPQGTNWDGTTCK</sequence>
<dbReference type="EMBL" id="BLPG01000001">
    <property type="protein sequence ID" value="GFJ94969.1"/>
    <property type="molecule type" value="Genomic_DNA"/>
</dbReference>
<evidence type="ECO:0000313" key="3">
    <source>
        <dbReference type="Proteomes" id="UP000482960"/>
    </source>
</evidence>
<keyword evidence="1" id="KW-0732">Signal</keyword>
<keyword evidence="3" id="KW-1185">Reference proteome</keyword>
<comment type="caution">
    <text evidence="2">The sequence shown here is derived from an EMBL/GenBank/DDBJ whole genome shotgun (WGS) entry which is preliminary data.</text>
</comment>
<evidence type="ECO:0000313" key="2">
    <source>
        <dbReference type="EMBL" id="GFJ94969.1"/>
    </source>
</evidence>
<proteinExistence type="predicted"/>
<feature type="signal peptide" evidence="1">
    <location>
        <begin position="1"/>
        <end position="33"/>
    </location>
</feature>
<gene>
    <name evidence="2" type="ORF">Prum_086110</name>
</gene>
<reference evidence="2 3" key="2">
    <citation type="submission" date="2020-03" db="EMBL/GenBank/DDBJ databases">
        <authorList>
            <person name="Ichikawa N."/>
            <person name="Kimura A."/>
            <person name="Kitahashi Y."/>
            <person name="Uohara A."/>
        </authorList>
    </citation>
    <scope>NUCLEOTIDE SEQUENCE [LARGE SCALE GENOMIC DNA]</scope>
    <source>
        <strain evidence="2 3">NBRC 108638</strain>
    </source>
</reference>
<protein>
    <recommendedName>
        <fullName evidence="4">CBM1 domain-containing protein</fullName>
    </recommendedName>
</protein>
<dbReference type="Proteomes" id="UP000482960">
    <property type="component" value="Unassembled WGS sequence"/>
</dbReference>